<dbReference type="GO" id="GO:0005759">
    <property type="term" value="C:mitochondrial matrix"/>
    <property type="evidence" value="ECO:0007669"/>
    <property type="project" value="UniProtKB-SubCell"/>
</dbReference>
<sequence>MAAPLQSQIMNVLPRRLLASLWASQETRLSLNSFFYITFNIKQPLVTTQSFLCEELPIRYSHILRLISTLSPDQLQTPMIRHVAHRYLHDMCTLLHPSLRHTSDRAFTDLIRKLRTRQAANLILTGSGTTAASTSAALMDHINTVGLGIQFLTEQHQGGGEIIKEDGQVQTVKPVAIAMQAVEDARQLVASCLGRDVPAISIQEQPNLSLTFIPHVLHRMIFETTLITLRARILEQQQQEAYDNSNFSSSSWRTFFQRTFHPKTAQQPIQLSIFGGPTSVGFRLTSPSALLPNDLKHDVPRDPLGIPTCTSVLGRTTQVDNRLYDDAIELEHQDVGWHVWSGWRATKTLASHWGGNLDVVSVDGLGSTMYLALDRDISLLERYPSKRILNCSAYHLLHHHRRTSAIAASNINGTLSLQAAEDQLSAFLNAISSQQELSSPARKDDMYHHVSLSAAVAAAVGHA</sequence>
<dbReference type="Proteomes" id="UP001209540">
    <property type="component" value="Unassembled WGS sequence"/>
</dbReference>
<dbReference type="SUPFAM" id="SSF69012">
    <property type="entry name" value="alpha-ketoacid dehydrogenase kinase, N-terminal domain"/>
    <property type="match status" value="1"/>
</dbReference>
<dbReference type="AlphaFoldDB" id="A0AAD5PE08"/>
<keyword evidence="3 6" id="KW-0418">Kinase</keyword>
<reference evidence="8" key="1">
    <citation type="journal article" date="2022" name="IScience">
        <title>Evolution of zygomycete secretomes and the origins of terrestrial fungal ecologies.</title>
        <authorList>
            <person name="Chang Y."/>
            <person name="Wang Y."/>
            <person name="Mondo S."/>
            <person name="Ahrendt S."/>
            <person name="Andreopoulos W."/>
            <person name="Barry K."/>
            <person name="Beard J."/>
            <person name="Benny G.L."/>
            <person name="Blankenship S."/>
            <person name="Bonito G."/>
            <person name="Cuomo C."/>
            <person name="Desiro A."/>
            <person name="Gervers K.A."/>
            <person name="Hundley H."/>
            <person name="Kuo A."/>
            <person name="LaButti K."/>
            <person name="Lang B.F."/>
            <person name="Lipzen A."/>
            <person name="O'Donnell K."/>
            <person name="Pangilinan J."/>
            <person name="Reynolds N."/>
            <person name="Sandor L."/>
            <person name="Smith M.E."/>
            <person name="Tsang A."/>
            <person name="Grigoriev I.V."/>
            <person name="Stajich J.E."/>
            <person name="Spatafora J.W."/>
        </authorList>
    </citation>
    <scope>NUCLEOTIDE SEQUENCE</scope>
    <source>
        <strain evidence="8">RSA 2281</strain>
    </source>
</reference>
<reference evidence="8" key="2">
    <citation type="submission" date="2023-02" db="EMBL/GenBank/DDBJ databases">
        <authorList>
            <consortium name="DOE Joint Genome Institute"/>
            <person name="Mondo S.J."/>
            <person name="Chang Y."/>
            <person name="Wang Y."/>
            <person name="Ahrendt S."/>
            <person name="Andreopoulos W."/>
            <person name="Barry K."/>
            <person name="Beard J."/>
            <person name="Benny G.L."/>
            <person name="Blankenship S."/>
            <person name="Bonito G."/>
            <person name="Cuomo C."/>
            <person name="Desiro A."/>
            <person name="Gervers K.A."/>
            <person name="Hundley H."/>
            <person name="Kuo A."/>
            <person name="LaButti K."/>
            <person name="Lang B.F."/>
            <person name="Lipzen A."/>
            <person name="O'Donnell K."/>
            <person name="Pangilinan J."/>
            <person name="Reynolds N."/>
            <person name="Sandor L."/>
            <person name="Smith M.W."/>
            <person name="Tsang A."/>
            <person name="Grigoriev I.V."/>
            <person name="Stajich J.E."/>
            <person name="Spatafora J.W."/>
        </authorList>
    </citation>
    <scope>NUCLEOTIDE SEQUENCE</scope>
    <source>
        <strain evidence="8">RSA 2281</strain>
    </source>
</reference>
<dbReference type="GO" id="GO:0010906">
    <property type="term" value="P:regulation of glucose metabolic process"/>
    <property type="evidence" value="ECO:0007669"/>
    <property type="project" value="TreeGrafter"/>
</dbReference>
<evidence type="ECO:0000313" key="9">
    <source>
        <dbReference type="Proteomes" id="UP001209540"/>
    </source>
</evidence>
<feature type="domain" description="Branched-chain alpha-ketoacid dehydrogenase kinase/Pyruvate dehydrogenase kinase N-terminal" evidence="7">
    <location>
        <begin position="29"/>
        <end position="156"/>
    </location>
</feature>
<proteinExistence type="inferred from homology"/>
<accession>A0AAD5PE08</accession>
<gene>
    <name evidence="8" type="ORF">BDA99DRAFT_583751</name>
</gene>
<dbReference type="Gene3D" id="1.20.140.20">
    <property type="entry name" value="Alpha-ketoacid/pyruvate dehydrogenase kinase, N-terminal domain"/>
    <property type="match status" value="1"/>
</dbReference>
<keyword evidence="6" id="KW-0496">Mitochondrion</keyword>
<evidence type="ECO:0000256" key="5">
    <source>
        <dbReference type="ARBA" id="ARBA00048201"/>
    </source>
</evidence>
<comment type="caution">
    <text evidence="8">The sequence shown here is derived from an EMBL/GenBank/DDBJ whole genome shotgun (WGS) entry which is preliminary data.</text>
</comment>
<evidence type="ECO:0000256" key="2">
    <source>
        <dbReference type="ARBA" id="ARBA00022741"/>
    </source>
</evidence>
<dbReference type="EMBL" id="JAIXMP010000019">
    <property type="protein sequence ID" value="KAI9258132.1"/>
    <property type="molecule type" value="Genomic_DNA"/>
</dbReference>
<evidence type="ECO:0000256" key="4">
    <source>
        <dbReference type="ARBA" id="ARBA00022840"/>
    </source>
</evidence>
<evidence type="ECO:0000256" key="3">
    <source>
        <dbReference type="ARBA" id="ARBA00022777"/>
    </source>
</evidence>
<dbReference type="InterPro" id="IPR018955">
    <property type="entry name" value="BCDHK/PDK_N"/>
</dbReference>
<evidence type="ECO:0000256" key="1">
    <source>
        <dbReference type="ARBA" id="ARBA00022679"/>
    </source>
</evidence>
<dbReference type="InterPro" id="IPR036784">
    <property type="entry name" value="AK/P_DHK_N_sf"/>
</dbReference>
<keyword evidence="4 6" id="KW-0067">ATP-binding</keyword>
<keyword evidence="2 6" id="KW-0547">Nucleotide-binding</keyword>
<comment type="similarity">
    <text evidence="6">Belongs to the PDK/BCKDK protein kinase family.</text>
</comment>
<dbReference type="PANTHER" id="PTHR11947">
    <property type="entry name" value="PYRUVATE DEHYDROGENASE KINASE"/>
    <property type="match status" value="1"/>
</dbReference>
<dbReference type="EC" id="2.7.11.-" evidence="6"/>
<evidence type="ECO:0000259" key="7">
    <source>
        <dbReference type="Pfam" id="PF10436"/>
    </source>
</evidence>
<keyword evidence="9" id="KW-1185">Reference proteome</keyword>
<keyword evidence="1 6" id="KW-0808">Transferase</keyword>
<evidence type="ECO:0000313" key="8">
    <source>
        <dbReference type="EMBL" id="KAI9258132.1"/>
    </source>
</evidence>
<evidence type="ECO:0000256" key="6">
    <source>
        <dbReference type="RuleBase" id="RU366032"/>
    </source>
</evidence>
<name>A0AAD5PE08_9FUNG</name>
<dbReference type="InterPro" id="IPR039028">
    <property type="entry name" value="BCKD/PDK"/>
</dbReference>
<comment type="catalytic activity">
    <reaction evidence="5">
        <text>L-seryl-[pyruvate dehydrogenase E1 alpha subunit] + ATP = O-phospho-L-seryl-[pyruvate dehydrogenase E1 alpha subunit] + ADP + H(+)</text>
        <dbReference type="Rhea" id="RHEA:23052"/>
        <dbReference type="Rhea" id="RHEA-COMP:13689"/>
        <dbReference type="Rhea" id="RHEA-COMP:13690"/>
        <dbReference type="ChEBI" id="CHEBI:15378"/>
        <dbReference type="ChEBI" id="CHEBI:29999"/>
        <dbReference type="ChEBI" id="CHEBI:30616"/>
        <dbReference type="ChEBI" id="CHEBI:83421"/>
        <dbReference type="ChEBI" id="CHEBI:456216"/>
        <dbReference type="EC" id="2.7.11.2"/>
    </reaction>
</comment>
<dbReference type="PANTHER" id="PTHR11947:SF3">
    <property type="entry name" value="[PYRUVATE DEHYDROGENASE (ACETYL-TRANSFERRING)] KINASE, MITOCHONDRIAL"/>
    <property type="match status" value="1"/>
</dbReference>
<protein>
    <recommendedName>
        <fullName evidence="6">Protein-serine/threonine kinase</fullName>
        <ecNumber evidence="6">2.7.11.-</ecNumber>
    </recommendedName>
</protein>
<organism evidence="8 9">
    <name type="scientific">Phascolomyces articulosus</name>
    <dbReference type="NCBI Taxonomy" id="60185"/>
    <lineage>
        <taxon>Eukaryota</taxon>
        <taxon>Fungi</taxon>
        <taxon>Fungi incertae sedis</taxon>
        <taxon>Mucoromycota</taxon>
        <taxon>Mucoromycotina</taxon>
        <taxon>Mucoromycetes</taxon>
        <taxon>Mucorales</taxon>
        <taxon>Lichtheimiaceae</taxon>
        <taxon>Phascolomyces</taxon>
    </lineage>
</organism>
<comment type="subcellular location">
    <subcellularLocation>
        <location evidence="6">Mitochondrion matrix</location>
    </subcellularLocation>
</comment>
<dbReference type="GO" id="GO:0004740">
    <property type="term" value="F:pyruvate dehydrogenase (acetyl-transferring) kinase activity"/>
    <property type="evidence" value="ECO:0007669"/>
    <property type="project" value="UniProtKB-EC"/>
</dbReference>
<dbReference type="GO" id="GO:0005524">
    <property type="term" value="F:ATP binding"/>
    <property type="evidence" value="ECO:0007669"/>
    <property type="project" value="UniProtKB-UniRule"/>
</dbReference>
<dbReference type="Pfam" id="PF10436">
    <property type="entry name" value="BCDHK_Adom3"/>
    <property type="match status" value="1"/>
</dbReference>